<dbReference type="EMBL" id="CM020620">
    <property type="protein sequence ID" value="KAK1868951.1"/>
    <property type="molecule type" value="Genomic_DNA"/>
</dbReference>
<gene>
    <name evidence="1" type="ORF">I4F81_011433</name>
</gene>
<reference evidence="1" key="1">
    <citation type="submission" date="2019-11" db="EMBL/GenBank/DDBJ databases">
        <title>Nori genome reveals adaptations in red seaweeds to the harsh intertidal environment.</title>
        <authorList>
            <person name="Wang D."/>
            <person name="Mao Y."/>
        </authorList>
    </citation>
    <scope>NUCLEOTIDE SEQUENCE</scope>
    <source>
        <tissue evidence="1">Gametophyte</tissue>
    </source>
</reference>
<protein>
    <submittedName>
        <fullName evidence="1">Uncharacterized protein</fullName>
    </submittedName>
</protein>
<keyword evidence="2" id="KW-1185">Reference proteome</keyword>
<dbReference type="Proteomes" id="UP000798662">
    <property type="component" value="Chromosome 3"/>
</dbReference>
<evidence type="ECO:0000313" key="2">
    <source>
        <dbReference type="Proteomes" id="UP000798662"/>
    </source>
</evidence>
<organism evidence="1 2">
    <name type="scientific">Pyropia yezoensis</name>
    <name type="common">Susabi-nori</name>
    <name type="synonym">Porphyra yezoensis</name>
    <dbReference type="NCBI Taxonomy" id="2788"/>
    <lineage>
        <taxon>Eukaryota</taxon>
        <taxon>Rhodophyta</taxon>
        <taxon>Bangiophyceae</taxon>
        <taxon>Bangiales</taxon>
        <taxon>Bangiaceae</taxon>
        <taxon>Pyropia</taxon>
    </lineage>
</organism>
<accession>A0ACC3CFA5</accession>
<comment type="caution">
    <text evidence="1">The sequence shown here is derived from an EMBL/GenBank/DDBJ whole genome shotgun (WGS) entry which is preliminary data.</text>
</comment>
<evidence type="ECO:0000313" key="1">
    <source>
        <dbReference type="EMBL" id="KAK1868951.1"/>
    </source>
</evidence>
<proteinExistence type="predicted"/>
<name>A0ACC3CFA5_PYRYE</name>
<sequence length="241" mass="24253">MLGTAAPAVAGAPPRECQVYASAMAFIRPCVAAAILAMTLAAAAVLAAAVPPPSCPSAVAGDTGGALLNDGARVDACGTCAAICGGFPGCNAFSWATRASDRSGECWIKHLAGPLTILPGTAAAGLWVSAAVPETPRNSCPAGAEWRADYDGEVLRMVKVPTCVSCAAACAAEPGCSVWVFGFQGAGPAAAERQYQCWLKALDPEGPVVYKDGSFTEDNPWVSGRLPAGTGADPLRVTLAA</sequence>